<reference evidence="2 3" key="1">
    <citation type="journal article" date="2022" name="Res Sq">
        <title>Evolution of multicellular longitudinally dividing oral cavity symbionts (Neisseriaceae).</title>
        <authorList>
            <person name="Nyongesa S."/>
            <person name="Weber P."/>
            <person name="Bernet E."/>
            <person name="Pullido F."/>
            <person name="Nieckarz M."/>
            <person name="Delaby M."/>
            <person name="Nieves C."/>
            <person name="Viehboeck T."/>
            <person name="Krause N."/>
            <person name="Rivera-Millot A."/>
            <person name="Nakamura A."/>
            <person name="Vischer N."/>
            <person name="VanNieuwenhze M."/>
            <person name="Brun Y."/>
            <person name="Cava F."/>
            <person name="Bulgheresi S."/>
            <person name="Veyrier F."/>
        </authorList>
    </citation>
    <scope>NUCLEOTIDE SEQUENCE [LARGE SCALE GENOMIC DNA]</scope>
    <source>
        <strain evidence="2 3">SN4</strain>
    </source>
</reference>
<keyword evidence="1" id="KW-0472">Membrane</keyword>
<evidence type="ECO:0000256" key="1">
    <source>
        <dbReference type="SAM" id="Phobius"/>
    </source>
</evidence>
<dbReference type="Proteomes" id="UP000832011">
    <property type="component" value="Chromosome"/>
</dbReference>
<gene>
    <name evidence="2" type="ORF">LVJ82_06170</name>
</gene>
<dbReference type="EMBL" id="CP091511">
    <property type="protein sequence ID" value="UOO90557.1"/>
    <property type="molecule type" value="Genomic_DNA"/>
</dbReference>
<dbReference type="RefSeq" id="WP_058304884.1">
    <property type="nucleotide sequence ID" value="NZ_CABKVG010000005.1"/>
</dbReference>
<keyword evidence="1" id="KW-0812">Transmembrane</keyword>
<keyword evidence="1" id="KW-1133">Transmembrane helix</keyword>
<feature type="transmembrane region" description="Helical" evidence="1">
    <location>
        <begin position="34"/>
        <end position="62"/>
    </location>
</feature>
<organism evidence="2 3">
    <name type="scientific">Vitreoscilla massiliensis</name>
    <dbReference type="NCBI Taxonomy" id="1689272"/>
    <lineage>
        <taxon>Bacteria</taxon>
        <taxon>Pseudomonadati</taxon>
        <taxon>Pseudomonadota</taxon>
        <taxon>Betaproteobacteria</taxon>
        <taxon>Neisseriales</taxon>
        <taxon>Neisseriaceae</taxon>
        <taxon>Vitreoscilla</taxon>
    </lineage>
</organism>
<evidence type="ECO:0000313" key="3">
    <source>
        <dbReference type="Proteomes" id="UP000832011"/>
    </source>
</evidence>
<evidence type="ECO:0000313" key="2">
    <source>
        <dbReference type="EMBL" id="UOO90557.1"/>
    </source>
</evidence>
<protein>
    <submittedName>
        <fullName evidence="2">CDP-alcohol phosphatidyltransferase family protein</fullName>
    </submittedName>
</protein>
<dbReference type="InterPro" id="IPR043130">
    <property type="entry name" value="CDP-OH_PTrfase_TM_dom"/>
</dbReference>
<keyword evidence="3" id="KW-1185">Reference proteome</keyword>
<accession>A0ABY4E4Y3</accession>
<sequence>MSTDNRRPIAARHTGWAQKITRVLIKLRLSPNTISVFSIVFSVLGAACIGFAHGAAWSWLIFALCIQLRLLCNLFDGMVAVDGGLSSAVGALYNEVPDRVSDTVLFVSAAYVIDLPELGWAAALFAAFTAYIRVLGGSVGEPQLFLGPFAKQQRMAALTIAALISIAEAAWLHSFYVMGTALLIIAVGSAYTCVRRLRAIATQLHTKANQADQDAHYPFK</sequence>
<proteinExistence type="predicted"/>
<feature type="transmembrane region" description="Helical" evidence="1">
    <location>
        <begin position="177"/>
        <end position="194"/>
    </location>
</feature>
<dbReference type="Gene3D" id="1.20.120.1760">
    <property type="match status" value="1"/>
</dbReference>
<name>A0ABY4E4Y3_9NEIS</name>